<dbReference type="PANTHER" id="PTHR42877">
    <property type="entry name" value="L-ORNITHINE N(5)-MONOOXYGENASE-RELATED"/>
    <property type="match status" value="1"/>
</dbReference>
<name>A0A9D4Z4A6_ADICA</name>
<protein>
    <recommendedName>
        <fullName evidence="5">Flavin-containing monooxygenase</fullName>
    </recommendedName>
</protein>
<reference evidence="3" key="1">
    <citation type="submission" date="2021-01" db="EMBL/GenBank/DDBJ databases">
        <title>Adiantum capillus-veneris genome.</title>
        <authorList>
            <person name="Fang Y."/>
            <person name="Liao Q."/>
        </authorList>
    </citation>
    <scope>NUCLEOTIDE SEQUENCE</scope>
    <source>
        <strain evidence="3">H3</strain>
        <tissue evidence="3">Leaf</tissue>
    </source>
</reference>
<dbReference type="InterPro" id="IPR051209">
    <property type="entry name" value="FAD-bind_Monooxygenase_sf"/>
</dbReference>
<sequence>MSSTGATIQSEQTTELHQPAMADVEVLIIGAGFSGLCMAIKLLQAGYTSFVLIEKHADVGGTWLLNRYPGCRCDVPSHLYSFSFDRNPRWTSMYADGDEIHRYIKDLASRHGILPHVHFNSVVLSAVWDDAAALWSVEIEDQHLPVVVSDHSQPLHRPVVNPRQTLTISARFVVRAIGGLHIPNYPAIKGMEKFAGPAFHSSLWDSSINLEGKTVAVIGTGASSIQIVPEIAPIVKKLYVFQRSPPWILPKRNSTIPQKCRQLFKQFPFLMFLFSWLLFLMQETVGCLLLASKGMRRVAQKAALRHMHGIIEDRDMRRKLEPKYELGCKRILLSSSFYPALTRPNVEIIADHILEMHENSILVGAMGGQKTLSLRTDIIVYATGFDLVPPLRVVGTSGLEFNKEGYSSLLGTTKQGFPNFFTLLGFNTGAAYTSQLLGIEAQVRYTMSCLTLMRGLARSIEPHGASQRRYQDFLARRVPATVWTSKGCNSWYLDPNTGHLCSLWPGSTLEFIYRLWSAKPSDYCIK</sequence>
<evidence type="ECO:0000256" key="1">
    <source>
        <dbReference type="ARBA" id="ARBA00010139"/>
    </source>
</evidence>
<evidence type="ECO:0000313" key="3">
    <source>
        <dbReference type="EMBL" id="KAI5060744.1"/>
    </source>
</evidence>
<keyword evidence="2" id="KW-0472">Membrane</keyword>
<keyword evidence="4" id="KW-1185">Reference proteome</keyword>
<keyword evidence="2" id="KW-1133">Transmembrane helix</keyword>
<evidence type="ECO:0000313" key="4">
    <source>
        <dbReference type="Proteomes" id="UP000886520"/>
    </source>
</evidence>
<evidence type="ECO:0000256" key="2">
    <source>
        <dbReference type="SAM" id="Phobius"/>
    </source>
</evidence>
<dbReference type="Gene3D" id="3.50.50.60">
    <property type="entry name" value="FAD/NAD(P)-binding domain"/>
    <property type="match status" value="3"/>
</dbReference>
<feature type="transmembrane region" description="Helical" evidence="2">
    <location>
        <begin position="267"/>
        <end position="291"/>
    </location>
</feature>
<dbReference type="InterPro" id="IPR036188">
    <property type="entry name" value="FAD/NAD-bd_sf"/>
</dbReference>
<dbReference type="Pfam" id="PF13450">
    <property type="entry name" value="NAD_binding_8"/>
    <property type="match status" value="1"/>
</dbReference>
<dbReference type="SUPFAM" id="SSF51905">
    <property type="entry name" value="FAD/NAD(P)-binding domain"/>
    <property type="match status" value="2"/>
</dbReference>
<proteinExistence type="inferred from homology"/>
<comment type="similarity">
    <text evidence="1">Belongs to the FAD-binding monooxygenase family.</text>
</comment>
<comment type="caution">
    <text evidence="3">The sequence shown here is derived from an EMBL/GenBank/DDBJ whole genome shotgun (WGS) entry which is preliminary data.</text>
</comment>
<dbReference type="PANTHER" id="PTHR42877:SF4">
    <property type="entry name" value="FAD_NAD(P)-BINDING DOMAIN-CONTAINING PROTEIN-RELATED"/>
    <property type="match status" value="1"/>
</dbReference>
<keyword evidence="2" id="KW-0812">Transmembrane</keyword>
<dbReference type="EMBL" id="JABFUD020000024">
    <property type="protein sequence ID" value="KAI5060744.1"/>
    <property type="molecule type" value="Genomic_DNA"/>
</dbReference>
<dbReference type="AlphaFoldDB" id="A0A9D4Z4A6"/>
<dbReference type="Proteomes" id="UP000886520">
    <property type="component" value="Chromosome 24"/>
</dbReference>
<accession>A0A9D4Z4A6</accession>
<evidence type="ECO:0008006" key="5">
    <source>
        <dbReference type="Google" id="ProtNLM"/>
    </source>
</evidence>
<dbReference type="OrthoDB" id="1875566at2759"/>
<organism evidence="3 4">
    <name type="scientific">Adiantum capillus-veneris</name>
    <name type="common">Maidenhair fern</name>
    <dbReference type="NCBI Taxonomy" id="13818"/>
    <lineage>
        <taxon>Eukaryota</taxon>
        <taxon>Viridiplantae</taxon>
        <taxon>Streptophyta</taxon>
        <taxon>Embryophyta</taxon>
        <taxon>Tracheophyta</taxon>
        <taxon>Polypodiopsida</taxon>
        <taxon>Polypodiidae</taxon>
        <taxon>Polypodiales</taxon>
        <taxon>Pteridineae</taxon>
        <taxon>Pteridaceae</taxon>
        <taxon>Vittarioideae</taxon>
        <taxon>Adiantum</taxon>
    </lineage>
</organism>
<gene>
    <name evidence="3" type="ORF">GOP47_0025164</name>
</gene>